<sequence>MLLIFPFPLDVFPKFDFFEKLVPNIYQYIVPWIGEHILKLEEPITVFENGSGDKTYDYVLLLFILSIALLGAILWSFLLKNANGYAKLNYWFLVLVRYSLGSTMIYYGLFKIMPLQFGEIAFWRMLQPYGDSSPMGLAWTFLGYSKGYNLFMGLAEFIGGILLFHRRTTLLGSLILLPVTANIVAINFFYDVPVKLFSSQLLLMAIIIIVPDIKRLWNVIVFNKATKKIEFENYFKSRKWAIRATILKWAIVILILFNSISYTTGIYSKNIDKPELYGLYEVNLFKRNRDTVPPILNNEKRWRHVFFEYPNTTQFSTMAKGRYGLRTEVDTLKKQIKLTEYNDTTAVYILKYKRTDSTLNLSGVFRKDTIFCETKRLDKKDFRLTSRGFNWVNEYPYNR</sequence>
<evidence type="ECO:0000313" key="2">
    <source>
        <dbReference type="EMBL" id="OBR40450.1"/>
    </source>
</evidence>
<evidence type="ECO:0000313" key="3">
    <source>
        <dbReference type="Proteomes" id="UP000092164"/>
    </source>
</evidence>
<name>A0A1B7ZC08_9FLAO</name>
<dbReference type="OrthoDB" id="102112at2"/>
<dbReference type="RefSeq" id="WP_068484049.1">
    <property type="nucleotide sequence ID" value="NZ_CP018760.1"/>
</dbReference>
<organism evidence="2 3">
    <name type="scientific">Maribacter hydrothermalis</name>
    <dbReference type="NCBI Taxonomy" id="1836467"/>
    <lineage>
        <taxon>Bacteria</taxon>
        <taxon>Pseudomonadati</taxon>
        <taxon>Bacteroidota</taxon>
        <taxon>Flavobacteriia</taxon>
        <taxon>Flavobacteriales</taxon>
        <taxon>Flavobacteriaceae</taxon>
        <taxon>Maribacter</taxon>
    </lineage>
</organism>
<keyword evidence="1" id="KW-1133">Transmembrane helix</keyword>
<feature type="transmembrane region" description="Helical" evidence="1">
    <location>
        <begin position="58"/>
        <end position="78"/>
    </location>
</feature>
<protein>
    <recommendedName>
        <fullName evidence="4">DoxX family protein</fullName>
    </recommendedName>
</protein>
<feature type="transmembrane region" description="Helical" evidence="1">
    <location>
        <begin position="246"/>
        <end position="267"/>
    </location>
</feature>
<keyword evidence="1" id="KW-0472">Membrane</keyword>
<keyword evidence="1" id="KW-0812">Transmembrane</keyword>
<evidence type="ECO:0008006" key="4">
    <source>
        <dbReference type="Google" id="ProtNLM"/>
    </source>
</evidence>
<dbReference type="Proteomes" id="UP000092164">
    <property type="component" value="Unassembled WGS sequence"/>
</dbReference>
<feature type="transmembrane region" description="Helical" evidence="1">
    <location>
        <begin position="196"/>
        <end position="213"/>
    </location>
</feature>
<feature type="transmembrane region" description="Helical" evidence="1">
    <location>
        <begin position="90"/>
        <end position="109"/>
    </location>
</feature>
<gene>
    <name evidence="2" type="ORF">A9200_16370</name>
</gene>
<accession>A0A1B7ZC08</accession>
<comment type="caution">
    <text evidence="2">The sequence shown here is derived from an EMBL/GenBank/DDBJ whole genome shotgun (WGS) entry which is preliminary data.</text>
</comment>
<feature type="transmembrane region" description="Helical" evidence="1">
    <location>
        <begin position="147"/>
        <end position="164"/>
    </location>
</feature>
<dbReference type="KEGG" id="mart:BTR34_01165"/>
<keyword evidence="3" id="KW-1185">Reference proteome</keyword>
<evidence type="ECO:0000256" key="1">
    <source>
        <dbReference type="SAM" id="Phobius"/>
    </source>
</evidence>
<proteinExistence type="predicted"/>
<dbReference type="AlphaFoldDB" id="A0A1B7ZC08"/>
<reference evidence="3" key="1">
    <citation type="submission" date="2016-06" db="EMBL/GenBank/DDBJ databases">
        <authorList>
            <person name="Zhan P."/>
        </authorList>
    </citation>
    <scope>NUCLEOTIDE SEQUENCE [LARGE SCALE GENOMIC DNA]</scope>
    <source>
        <strain evidence="3">T28</strain>
    </source>
</reference>
<feature type="transmembrane region" description="Helical" evidence="1">
    <location>
        <begin position="171"/>
        <end position="190"/>
    </location>
</feature>
<dbReference type="STRING" id="1836467.BTR34_01165"/>
<dbReference type="EMBL" id="LZFP01000008">
    <property type="protein sequence ID" value="OBR40450.1"/>
    <property type="molecule type" value="Genomic_DNA"/>
</dbReference>